<evidence type="ECO:0000313" key="4">
    <source>
        <dbReference type="Proteomes" id="UP000326759"/>
    </source>
</evidence>
<feature type="compositionally biased region" description="Polar residues" evidence="2">
    <location>
        <begin position="1791"/>
        <end position="1802"/>
    </location>
</feature>
<feature type="compositionally biased region" description="Low complexity" evidence="2">
    <location>
        <begin position="1265"/>
        <end position="1274"/>
    </location>
</feature>
<feature type="region of interest" description="Disordered" evidence="2">
    <location>
        <begin position="1921"/>
        <end position="1948"/>
    </location>
</feature>
<feature type="region of interest" description="Disordered" evidence="2">
    <location>
        <begin position="1783"/>
        <end position="1840"/>
    </location>
</feature>
<name>A0A5N5TLX2_9CRUS</name>
<evidence type="ECO:0000256" key="1">
    <source>
        <dbReference type="SAM" id="Coils"/>
    </source>
</evidence>
<feature type="compositionally biased region" description="Polar residues" evidence="2">
    <location>
        <begin position="1882"/>
        <end position="1893"/>
    </location>
</feature>
<feature type="compositionally biased region" description="Polar residues" evidence="2">
    <location>
        <begin position="1817"/>
        <end position="1837"/>
    </location>
</feature>
<feature type="region of interest" description="Disordered" evidence="2">
    <location>
        <begin position="921"/>
        <end position="953"/>
    </location>
</feature>
<protein>
    <submittedName>
        <fullName evidence="3">Uncharacterized protein</fullName>
    </submittedName>
</protein>
<feature type="region of interest" description="Disordered" evidence="2">
    <location>
        <begin position="199"/>
        <end position="247"/>
    </location>
</feature>
<sequence length="2011" mass="223020">MNSEEKGDRNKSSVLNYEHEKNALLPNTTNSNNLNIAMAGSRILSHISNAGEILNFSNKDTTIKTTVSGDDHHPSELVLTSDVQFGHKLLLPSSLPVTSVSELNPSGRDPSLLDYSNNINYNPIILTPSTTSLTYTTSGVIFSASSPLPCASASLISSCSVTNVTPLMTKMSVLPMMKEAPFSKAPSFEHSVSSSIETSENQFSGEKNVEKSNCLPTKVSRSSSLKSKVGNVVTQQGTPSPPPLPSKISRSLSLKCKLGNTAMQQGTTSPPTPPTKVSRSSSLKNKMGNTVMQRGTPSPPPRRLSYSTKFPMDIICQGRLEEVKRKTAPPGEYSHFTDTRSSIWGSRKHSVGQVKPMKENYPTSRSKSAGLEESHTIFQSVCESPNAPTSYSNEYETININSIPKHRLSEVIKEEPEGDSLQETNISYLSHPRQETNLVSELENRSQGLRNNNLLLSYVDNLVISLFNVKTLFPLIHESYQNTKNVCVPEMQHLSKTVKGENYSQSPIQPAFWEGPTSTPSHSSSSTQDTRQNIPKPSSFDEENKVRVESVSETQEVRKSPGNSLHSIISPENIFDNDSLVDLKINQLSEVVHGKTHESSKNFKTSDSPVRYFEANESLPESELPEAIIESTYQNFTSTSSSARLTKKFSRESESPEFFYSTSETPFKPNQEESLERFRKSSESPDKFYSIVESLEEPLISRNTQEIQENSDSYKFLPKSFSLKEYMEGLEEEDQTVASIAENILEKPSDHYINNIQIPQLKSKQSPDTDNNASSKCTLGGIVKDVFLDRLFTSEKITKSPDLCITSSSADSCYKNYETPSLDISVTNSPDLKISSRKSPDCNTRNLADFKISRESDIITRKNRSPDSYAFITQKAGLCQDFRESPDLVIKSSQPVSDTRTSRSPELDITVRNSPVLSIRSSKSPDVSVRTRKSPDISARTRKSPDISARTRKSPDLIVSAQKISEINKNSVKLFDSYKQTRKSPDLLISALNSPNIFTEHPNSYVVEKSSLCPIPRVSPEEIGNNYSLPNATAKESPSVSGFEKRKLLDSKSDNFRCETIDDTEHASTDVELLPVHHPSTNKGIQLSDNFEGESIPIWEVLNVSEKTSGECRDEKHEAFSLSSLDTPFLIEEPTLKKLKPEKDPLNLAPVSLAPLPDVADVGRFSIKGFGMNVVSPELGSPDDLETVRSVFEVSHHKTVDLEEESENTNSGIVLKSELKIDPRVFLYSSVFPVDNRKEGSDYIQANAPASLLFPTILNTNISESPKCPSSISSTNAGEAETDTSTKSLPFYDENIIDFMDNEGDNRGQRVTFVEGRIKTALRLRGIDDVSKPEDETRSSSFKHSEGVYELLTSVSPSLAGAEKVPYNSSEGPVARRDLFPLEDDDEVTPHWHALMEVNAPDSEDDEPMCYDTDEDDFENMDVEMRRLEEKLKKFERELGGGVSSEGEVEEERKGAIESSSKLGVKTTSKDRNTSSVGLLRLRQEDIDVLRSFSLPEVYPPVDLLKTKHLSLLKNEVDVLGDNVDVDEDVGATRELLLKRRHRGKRGERKCRSLDGKQISGKQESGFSVTKLSPDTINDQIPVVVTEETPPSIVIEDSYGIEKISEGISYIDDELEEETSLIEGREIEEEDETYGSYSLYSESRIDTDLTSSGHLVGEDLCDGVIWKEDSESEFSLFDCYGLESLLNHKRPVGKDYLFFIFEDDDDDDEDEFYSSSKENSSSHYVDGSFLLPVSTEGTYSARESPISHEDPIQEDIDQSCRKKRDISLVSAFKSSFRKAAKYLGPVPPSSSPRGKNLSNSPSCEVDGLSIKEKELDSSSMSGSYNVRTGQVQGSSLNDGDDTYGSGEFYASPALCILTSDEEHGEIPSSIRVDDNLKIINSHDPSSLHQSSNRTPPPVPPRKSLLIQNAADHIEIIGRIEKPYHPPNQNPTSDPTLKQSSSPPIPTKFLRNLTKKTKNLVNEKSKEIIHGTTVPSGGRTDYLGRAEGNDKSLTSPHPKVLPEHRTWLTRGK</sequence>
<feature type="region of interest" description="Disordered" evidence="2">
    <location>
        <begin position="506"/>
        <end position="564"/>
    </location>
</feature>
<gene>
    <name evidence="3" type="ORF">Anas_01117</name>
</gene>
<feature type="compositionally biased region" description="Low complexity" evidence="2">
    <location>
        <begin position="516"/>
        <end position="527"/>
    </location>
</feature>
<feature type="compositionally biased region" description="Polar residues" evidence="2">
    <location>
        <begin position="283"/>
        <end position="296"/>
    </location>
</feature>
<feature type="region of interest" description="Disordered" evidence="2">
    <location>
        <begin position="1265"/>
        <end position="1285"/>
    </location>
</feature>
<evidence type="ECO:0000313" key="3">
    <source>
        <dbReference type="EMBL" id="KAB7507170.1"/>
    </source>
</evidence>
<feature type="compositionally biased region" description="Low complexity" evidence="2">
    <location>
        <begin position="218"/>
        <end position="229"/>
    </location>
</feature>
<keyword evidence="1" id="KW-0175">Coiled coil</keyword>
<dbReference type="Proteomes" id="UP000326759">
    <property type="component" value="Unassembled WGS sequence"/>
</dbReference>
<feature type="region of interest" description="Disordered" evidence="2">
    <location>
        <begin position="889"/>
        <end position="908"/>
    </location>
</feature>
<feature type="compositionally biased region" description="Basic and acidic residues" evidence="2">
    <location>
        <begin position="542"/>
        <end position="559"/>
    </location>
</feature>
<feature type="region of interest" description="Disordered" evidence="2">
    <location>
        <begin position="347"/>
        <end position="370"/>
    </location>
</feature>
<reference evidence="3 4" key="1">
    <citation type="journal article" date="2019" name="PLoS Biol.">
        <title>Sex chromosomes control vertical transmission of feminizing Wolbachia symbionts in an isopod.</title>
        <authorList>
            <person name="Becking T."/>
            <person name="Chebbi M.A."/>
            <person name="Giraud I."/>
            <person name="Moumen B."/>
            <person name="Laverre T."/>
            <person name="Caubet Y."/>
            <person name="Peccoud J."/>
            <person name="Gilbert C."/>
            <person name="Cordaux R."/>
        </authorList>
    </citation>
    <scope>NUCLEOTIDE SEQUENCE [LARGE SCALE GENOMIC DNA]</scope>
    <source>
        <strain evidence="3">ANa2</strain>
        <tissue evidence="3">Whole body excluding digestive tract and cuticle</tissue>
    </source>
</reference>
<feature type="region of interest" description="Disordered" evidence="2">
    <location>
        <begin position="1439"/>
        <end position="1470"/>
    </location>
</feature>
<accession>A0A5N5TLX2</accession>
<organism evidence="3 4">
    <name type="scientific">Armadillidium nasatum</name>
    <dbReference type="NCBI Taxonomy" id="96803"/>
    <lineage>
        <taxon>Eukaryota</taxon>
        <taxon>Metazoa</taxon>
        <taxon>Ecdysozoa</taxon>
        <taxon>Arthropoda</taxon>
        <taxon>Crustacea</taxon>
        <taxon>Multicrustacea</taxon>
        <taxon>Malacostraca</taxon>
        <taxon>Eumalacostraca</taxon>
        <taxon>Peracarida</taxon>
        <taxon>Isopoda</taxon>
        <taxon>Oniscidea</taxon>
        <taxon>Crinocheta</taxon>
        <taxon>Armadillidiidae</taxon>
        <taxon>Armadillidium</taxon>
    </lineage>
</organism>
<proteinExistence type="predicted"/>
<dbReference type="OrthoDB" id="10400212at2759"/>
<feature type="region of interest" description="Disordered" evidence="2">
    <location>
        <begin position="1963"/>
        <end position="1999"/>
    </location>
</feature>
<evidence type="ECO:0000256" key="2">
    <source>
        <dbReference type="SAM" id="MobiDB-lite"/>
    </source>
</evidence>
<feature type="region of interest" description="Disordered" evidence="2">
    <location>
        <begin position="1880"/>
        <end position="1902"/>
    </location>
</feature>
<comment type="caution">
    <text evidence="3">The sequence shown here is derived from an EMBL/GenBank/DDBJ whole genome shotgun (WGS) entry which is preliminary data.</text>
</comment>
<feature type="region of interest" description="Disordered" evidence="2">
    <location>
        <begin position="262"/>
        <end position="306"/>
    </location>
</feature>
<feature type="region of interest" description="Disordered" evidence="2">
    <location>
        <begin position="1740"/>
        <end position="1759"/>
    </location>
</feature>
<feature type="coiled-coil region" evidence="1">
    <location>
        <begin position="1411"/>
        <end position="1438"/>
    </location>
</feature>
<keyword evidence="4" id="KW-1185">Reference proteome</keyword>
<dbReference type="EMBL" id="SEYY01000470">
    <property type="protein sequence ID" value="KAB7507170.1"/>
    <property type="molecule type" value="Genomic_DNA"/>
</dbReference>
<feature type="compositionally biased region" description="Polar residues" evidence="2">
    <location>
        <begin position="1929"/>
        <end position="1941"/>
    </location>
</feature>